<dbReference type="Proteomes" id="UP000509750">
    <property type="component" value="Plasmid unnamed3"/>
</dbReference>
<dbReference type="EMBL" id="CP058532">
    <property type="protein sequence ID" value="QLG30046.1"/>
    <property type="molecule type" value="Genomic_DNA"/>
</dbReference>
<dbReference type="Pfam" id="PF09079">
    <property type="entry name" value="WHD_Cdc6"/>
    <property type="match status" value="1"/>
</dbReference>
<evidence type="ECO:0000256" key="1">
    <source>
        <dbReference type="ARBA" id="ARBA00006184"/>
    </source>
</evidence>
<evidence type="ECO:0000259" key="7">
    <source>
        <dbReference type="SMART" id="SM01074"/>
    </source>
</evidence>
<dbReference type="InterPro" id="IPR055237">
    <property type="entry name" value="Cdc6_lid"/>
</dbReference>
<dbReference type="SMART" id="SM00382">
    <property type="entry name" value="AAA"/>
    <property type="match status" value="1"/>
</dbReference>
<dbReference type="PANTHER" id="PTHR10763">
    <property type="entry name" value="CELL DIVISION CONTROL PROTEIN 6-RELATED"/>
    <property type="match status" value="1"/>
</dbReference>
<keyword evidence="8" id="KW-0614">Plasmid</keyword>
<feature type="binding site" evidence="5">
    <location>
        <position position="222"/>
    </location>
    <ligand>
        <name>ATP</name>
        <dbReference type="ChEBI" id="CHEBI:30616"/>
    </ligand>
</feature>
<keyword evidence="4 5" id="KW-0067">ATP-binding</keyword>
<dbReference type="NCBIfam" id="TIGR02928">
    <property type="entry name" value="orc1/cdc6 family replication initiation protein"/>
    <property type="match status" value="1"/>
</dbReference>
<evidence type="ECO:0000256" key="2">
    <source>
        <dbReference type="ARBA" id="ARBA00022705"/>
    </source>
</evidence>
<dbReference type="GO" id="GO:0016887">
    <property type="term" value="F:ATP hydrolysis activity"/>
    <property type="evidence" value="ECO:0007669"/>
    <property type="project" value="InterPro"/>
</dbReference>
<dbReference type="SUPFAM" id="SSF46785">
    <property type="entry name" value="Winged helix' DNA-binding domain"/>
    <property type="match status" value="1"/>
</dbReference>
<comment type="similarity">
    <text evidence="1 5">Belongs to the CDC6/cdc18 family.</text>
</comment>
<dbReference type="Gene3D" id="3.40.50.300">
    <property type="entry name" value="P-loop containing nucleotide triphosphate hydrolases"/>
    <property type="match status" value="1"/>
</dbReference>
<dbReference type="CDD" id="cd08768">
    <property type="entry name" value="Cdc6_C"/>
    <property type="match status" value="1"/>
</dbReference>
<feature type="domain" description="AAA+ ATPase" evidence="6">
    <location>
        <begin position="47"/>
        <end position="223"/>
    </location>
</feature>
<dbReference type="Pfam" id="PF22703">
    <property type="entry name" value="Cdc6_lid"/>
    <property type="match status" value="1"/>
</dbReference>
<dbReference type="Gene3D" id="1.10.8.60">
    <property type="match status" value="1"/>
</dbReference>
<keyword evidence="2 5" id="KW-0235">DNA replication</keyword>
<evidence type="ECO:0000313" key="9">
    <source>
        <dbReference type="Proteomes" id="UP000509750"/>
    </source>
</evidence>
<gene>
    <name evidence="8" type="ORF">HUG10_20810</name>
</gene>
<geneLocation type="plasmid" evidence="8 9">
    <name>unnamed3</name>
</geneLocation>
<proteinExistence type="inferred from homology"/>
<comment type="function">
    <text evidence="5">Involved in regulation of DNA replication.</text>
</comment>
<dbReference type="Gene3D" id="1.10.10.10">
    <property type="entry name" value="Winged helix-like DNA-binding domain superfamily/Winged helix DNA-binding domain"/>
    <property type="match status" value="1"/>
</dbReference>
<dbReference type="InterPro" id="IPR050311">
    <property type="entry name" value="ORC1/CDC6"/>
</dbReference>
<dbReference type="KEGG" id="halg:HUG10_20810"/>
<evidence type="ECO:0000313" key="8">
    <source>
        <dbReference type="EMBL" id="QLG30046.1"/>
    </source>
</evidence>
<dbReference type="InterPro" id="IPR036390">
    <property type="entry name" value="WH_DNA-bd_sf"/>
</dbReference>
<dbReference type="OrthoDB" id="195574at2157"/>
<feature type="binding site" evidence="5">
    <location>
        <position position="234"/>
    </location>
    <ligand>
        <name>ATP</name>
        <dbReference type="ChEBI" id="CHEBI:30616"/>
    </ligand>
</feature>
<dbReference type="PANTHER" id="PTHR10763:SF22">
    <property type="entry name" value="ORC1-TYPE DNA REPLICATION PROTEIN"/>
    <property type="match status" value="1"/>
</dbReference>
<organism evidence="8 9">
    <name type="scientific">Halorarum halophilum</name>
    <dbReference type="NCBI Taxonomy" id="2743090"/>
    <lineage>
        <taxon>Archaea</taxon>
        <taxon>Methanobacteriati</taxon>
        <taxon>Methanobacteriota</taxon>
        <taxon>Stenosarchaea group</taxon>
        <taxon>Halobacteria</taxon>
        <taxon>Halobacteriales</taxon>
        <taxon>Haloferacaceae</taxon>
        <taxon>Halorarum</taxon>
    </lineage>
</organism>
<dbReference type="SUPFAM" id="SSF52540">
    <property type="entry name" value="P-loop containing nucleoside triphosphate hydrolases"/>
    <property type="match status" value="1"/>
</dbReference>
<dbReference type="Pfam" id="PF13401">
    <property type="entry name" value="AAA_22"/>
    <property type="match status" value="1"/>
</dbReference>
<sequence length="414" mass="46789">MERLTPEDEIFQNEDALRDHYPDRILERDEKLTEYQNKFKEVVRNKRPRNVFVYGPTGVGKTIGTKAVLQNIQDSIDEFDYADSRFEEPSLRAVHLECKDLNTSYQVAAHLVNQLRLGTDRDQINTTGYPEGRIYQMLFDELQNVEESHVLIALDEIDNIGGDDNILYKLPRCNNDNSANHVDPDDTKVGVIGVTNDGTFKDTLDPRAKSTLCDREIHFPPYNANELQTIMRDRARVAFHDGVLTDDVIPLAAALAAQRSGYARTALDLLYEAADRARDSDEGIIEARHVREAEEGIQQGAIVKEVKGLSSQGTLVSYAMVRLDEEHELPAKLDKVYAWYERFAKQIDADTVTPRTVHTTLNDLMINGVVTSREVNKGVSGGRHYEYELGCPKELVMDGMEGNSRLSDIDDRLS</sequence>
<dbReference type="InterPro" id="IPR049945">
    <property type="entry name" value="AAA_22"/>
</dbReference>
<dbReference type="InterPro" id="IPR003593">
    <property type="entry name" value="AAA+_ATPase"/>
</dbReference>
<dbReference type="RefSeq" id="WP_179171620.1">
    <property type="nucleotide sequence ID" value="NZ_CP058532.1"/>
</dbReference>
<dbReference type="HAMAP" id="MF_01407">
    <property type="entry name" value="ORC1_type_DNA_replic_protein"/>
    <property type="match status" value="1"/>
</dbReference>
<accession>A0A7D5GES4</accession>
<name>A0A7D5GES4_9EURY</name>
<dbReference type="GO" id="GO:0006260">
    <property type="term" value="P:DNA replication"/>
    <property type="evidence" value="ECO:0007669"/>
    <property type="project" value="UniProtKB-UniRule"/>
</dbReference>
<evidence type="ECO:0000259" key="6">
    <source>
        <dbReference type="SMART" id="SM00382"/>
    </source>
</evidence>
<feature type="domain" description="Cdc6 C-terminal" evidence="7">
    <location>
        <begin position="317"/>
        <end position="400"/>
    </location>
</feature>
<evidence type="ECO:0000256" key="4">
    <source>
        <dbReference type="ARBA" id="ARBA00022840"/>
    </source>
</evidence>
<dbReference type="AlphaFoldDB" id="A0A7D5GES4"/>
<dbReference type="SMART" id="SM01074">
    <property type="entry name" value="Cdc6_C"/>
    <property type="match status" value="1"/>
</dbReference>
<dbReference type="GeneID" id="56031329"/>
<dbReference type="InterPro" id="IPR014277">
    <property type="entry name" value="Orc1/Cdc6_arc"/>
</dbReference>
<reference evidence="8 9" key="1">
    <citation type="submission" date="2020-07" db="EMBL/GenBank/DDBJ databases">
        <title>Gai3-2, isolated from salt lake.</title>
        <authorList>
            <person name="Cui H."/>
            <person name="Shi X."/>
        </authorList>
    </citation>
    <scope>NUCLEOTIDE SEQUENCE [LARGE SCALE GENOMIC DNA]</scope>
    <source>
        <strain evidence="8 9">Gai3-2</strain>
        <plasmid evidence="8 9">unnamed3</plasmid>
    </source>
</reference>
<dbReference type="InterPro" id="IPR036388">
    <property type="entry name" value="WH-like_DNA-bd_sf"/>
</dbReference>
<protein>
    <recommendedName>
        <fullName evidence="5">ORC1-type DNA replication protein</fullName>
    </recommendedName>
</protein>
<keyword evidence="3 5" id="KW-0547">Nucleotide-binding</keyword>
<keyword evidence="9" id="KW-1185">Reference proteome</keyword>
<evidence type="ECO:0000256" key="3">
    <source>
        <dbReference type="ARBA" id="ARBA00022741"/>
    </source>
</evidence>
<evidence type="ECO:0000256" key="5">
    <source>
        <dbReference type="HAMAP-Rule" id="MF_01407"/>
    </source>
</evidence>
<dbReference type="InterPro" id="IPR027417">
    <property type="entry name" value="P-loop_NTPase"/>
</dbReference>
<feature type="binding site" evidence="5">
    <location>
        <begin position="59"/>
        <end position="63"/>
    </location>
    <ligand>
        <name>ATP</name>
        <dbReference type="ChEBI" id="CHEBI:30616"/>
    </ligand>
</feature>
<dbReference type="InterPro" id="IPR015163">
    <property type="entry name" value="Cdc6_C"/>
</dbReference>
<dbReference type="GO" id="GO:0005524">
    <property type="term" value="F:ATP binding"/>
    <property type="evidence" value="ECO:0007669"/>
    <property type="project" value="UniProtKB-UniRule"/>
</dbReference>